<feature type="modified residue" description="N6-(pyridoxal phosphate)lysine" evidence="7">
    <location>
        <position position="197"/>
    </location>
</feature>
<dbReference type="PANTHER" id="PTHR21152">
    <property type="entry name" value="AMINOTRANSFERASE CLASS V"/>
    <property type="match status" value="1"/>
</dbReference>
<keyword evidence="5 7" id="KW-0663">Pyridoxal phosphate</keyword>
<evidence type="ECO:0000256" key="2">
    <source>
        <dbReference type="ARBA" id="ARBA00009236"/>
    </source>
</evidence>
<dbReference type="RefSeq" id="WP_080787578.1">
    <property type="nucleotide sequence ID" value="NZ_BJOA01000014.1"/>
</dbReference>
<evidence type="ECO:0000256" key="4">
    <source>
        <dbReference type="ARBA" id="ARBA00022679"/>
    </source>
</evidence>
<dbReference type="InterPro" id="IPR015422">
    <property type="entry name" value="PyrdxlP-dep_Trfase_small"/>
</dbReference>
<evidence type="ECO:0000256" key="3">
    <source>
        <dbReference type="ARBA" id="ARBA00022576"/>
    </source>
</evidence>
<evidence type="ECO:0000256" key="6">
    <source>
        <dbReference type="PIRSR" id="PIRSR000524-1"/>
    </source>
</evidence>
<dbReference type="FunFam" id="3.40.640.10:FF:000027">
    <property type="entry name" value="Serine--pyruvate aminotransferase, mitochondrial"/>
    <property type="match status" value="1"/>
</dbReference>
<dbReference type="Proteomes" id="UP000182836">
    <property type="component" value="Unassembled WGS sequence"/>
</dbReference>
<evidence type="ECO:0000256" key="5">
    <source>
        <dbReference type="ARBA" id="ARBA00022898"/>
    </source>
</evidence>
<keyword evidence="3" id="KW-0032">Aminotransferase</keyword>
<dbReference type="GO" id="GO:0008453">
    <property type="term" value="F:alanine-glyoxylate transaminase activity"/>
    <property type="evidence" value="ECO:0007669"/>
    <property type="project" value="TreeGrafter"/>
</dbReference>
<dbReference type="SUPFAM" id="SSF53383">
    <property type="entry name" value="PLP-dependent transferases"/>
    <property type="match status" value="1"/>
</dbReference>
<gene>
    <name evidence="9" type="ORF">SAMN04487909_102104</name>
</gene>
<dbReference type="InterPro" id="IPR024169">
    <property type="entry name" value="SP_NH2Trfase/AEP_transaminase"/>
</dbReference>
<keyword evidence="9" id="KW-0670">Pyruvate</keyword>
<sequence>MFKELNPPSRVLMGPGPSDVHPRVLKAMATPLIGHLDPSFLQIMNETMELMRTVFETKNELTLAMSGTGSSGMETVFVNLLEPGDKVVIGVNGLFGERMVDVAERCGAEVIRIEASWGDIIRPEQVEEVLQEHAGVKAVAVVHAETSTGALQPLSEISQLVHEHEALLIVDAVTSLGGVKVGIDENEVDACYSGTQKCISAPPGLSPVTFSRRAAEAMAKRKSKVQSWYLDLSMIQNYWGQERFYHHTAPISMNYALREALRIVMEEGLENTWERHWKLGRALQSGLEGMGLSLHVAENIRLPQLTSVYIPDGVEDTLVRKQLLEQYGIEIGGGLGALKGKVWRVGLMGFSCQPRNVLLFLAALEEVLAQQGAHVRRGEGRTIAAEIIQK</sequence>
<dbReference type="InterPro" id="IPR000192">
    <property type="entry name" value="Aminotrans_V_dom"/>
</dbReference>
<dbReference type="InterPro" id="IPR015424">
    <property type="entry name" value="PyrdxlP-dep_Trfase"/>
</dbReference>
<dbReference type="PANTHER" id="PTHR21152:SF40">
    <property type="entry name" value="ALANINE--GLYOXYLATE AMINOTRANSFERASE"/>
    <property type="match status" value="1"/>
</dbReference>
<dbReference type="GO" id="GO:0019265">
    <property type="term" value="P:glycine biosynthetic process, by transamination of glyoxylate"/>
    <property type="evidence" value="ECO:0007669"/>
    <property type="project" value="TreeGrafter"/>
</dbReference>
<dbReference type="CDD" id="cd06451">
    <property type="entry name" value="AGAT_like"/>
    <property type="match status" value="1"/>
</dbReference>
<organism evidence="9 10">
    <name type="scientific">Aneurinibacillus migulanus</name>
    <name type="common">Bacillus migulanus</name>
    <dbReference type="NCBI Taxonomy" id="47500"/>
    <lineage>
        <taxon>Bacteria</taxon>
        <taxon>Bacillati</taxon>
        <taxon>Bacillota</taxon>
        <taxon>Bacilli</taxon>
        <taxon>Bacillales</taxon>
        <taxon>Paenibacillaceae</taxon>
        <taxon>Aneurinibacillus group</taxon>
        <taxon>Aneurinibacillus</taxon>
    </lineage>
</organism>
<evidence type="ECO:0000259" key="8">
    <source>
        <dbReference type="Pfam" id="PF00266"/>
    </source>
</evidence>
<dbReference type="Pfam" id="PF00266">
    <property type="entry name" value="Aminotran_5"/>
    <property type="match status" value="1"/>
</dbReference>
<dbReference type="OrthoDB" id="389074at2"/>
<proteinExistence type="inferred from homology"/>
<protein>
    <submittedName>
        <fullName evidence="9">Alanine-glyoxylate transaminase / serine-glyoxylate transaminase / serine-pyruvate transaminase</fullName>
    </submittedName>
</protein>
<evidence type="ECO:0000256" key="1">
    <source>
        <dbReference type="ARBA" id="ARBA00001933"/>
    </source>
</evidence>
<feature type="domain" description="Aminotransferase class V" evidence="8">
    <location>
        <begin position="34"/>
        <end position="334"/>
    </location>
</feature>
<feature type="binding site" evidence="6">
    <location>
        <position position="344"/>
    </location>
    <ligand>
        <name>substrate</name>
    </ligand>
</feature>
<evidence type="ECO:0000313" key="9">
    <source>
        <dbReference type="EMBL" id="SDI20384.1"/>
    </source>
</evidence>
<evidence type="ECO:0000313" key="10">
    <source>
        <dbReference type="Proteomes" id="UP000182836"/>
    </source>
</evidence>
<dbReference type="Gene3D" id="3.90.1150.10">
    <property type="entry name" value="Aspartate Aminotransferase, domain 1"/>
    <property type="match status" value="1"/>
</dbReference>
<keyword evidence="4" id="KW-0808">Transferase</keyword>
<evidence type="ECO:0000256" key="7">
    <source>
        <dbReference type="PIRSR" id="PIRSR000524-50"/>
    </source>
</evidence>
<name>A0A1G8IN90_ANEMI</name>
<dbReference type="EMBL" id="FNED01000002">
    <property type="protein sequence ID" value="SDI20384.1"/>
    <property type="molecule type" value="Genomic_DNA"/>
</dbReference>
<dbReference type="GeneID" id="42306311"/>
<comment type="cofactor">
    <cofactor evidence="1 7">
        <name>pyridoxal 5'-phosphate</name>
        <dbReference type="ChEBI" id="CHEBI:597326"/>
    </cofactor>
</comment>
<reference evidence="9 10" key="1">
    <citation type="submission" date="2016-10" db="EMBL/GenBank/DDBJ databases">
        <authorList>
            <person name="de Groot N.N."/>
        </authorList>
    </citation>
    <scope>NUCLEOTIDE SEQUENCE [LARGE SCALE GENOMIC DNA]</scope>
    <source>
        <strain evidence="9 10">DSM 2895</strain>
    </source>
</reference>
<dbReference type="AlphaFoldDB" id="A0A1G8IN90"/>
<dbReference type="InterPro" id="IPR015421">
    <property type="entry name" value="PyrdxlP-dep_Trfase_major"/>
</dbReference>
<dbReference type="GO" id="GO:0004760">
    <property type="term" value="F:L-serine-pyruvate transaminase activity"/>
    <property type="evidence" value="ECO:0007669"/>
    <property type="project" value="TreeGrafter"/>
</dbReference>
<dbReference type="PIRSF" id="PIRSF000524">
    <property type="entry name" value="SPT"/>
    <property type="match status" value="1"/>
</dbReference>
<dbReference type="Gene3D" id="3.40.640.10">
    <property type="entry name" value="Type I PLP-dependent aspartate aminotransferase-like (Major domain)"/>
    <property type="match status" value="1"/>
</dbReference>
<accession>A0A1G8IN90</accession>
<comment type="similarity">
    <text evidence="2">Belongs to the class-V pyridoxal-phosphate-dependent aminotransferase family.</text>
</comment>